<keyword evidence="3" id="KW-0963">Cytoplasm</keyword>
<evidence type="ECO:0000256" key="1">
    <source>
        <dbReference type="ARBA" id="ARBA00012392"/>
    </source>
</evidence>
<dbReference type="SUPFAM" id="SSF52374">
    <property type="entry name" value="Nucleotidylyl transferase"/>
    <property type="match status" value="1"/>
</dbReference>
<keyword evidence="5" id="KW-0548">Nucleotidyltransferase</keyword>
<evidence type="ECO:0000256" key="2">
    <source>
        <dbReference type="ARBA" id="ARBA00013868"/>
    </source>
</evidence>
<dbReference type="HAMAP" id="MF_00151">
    <property type="entry name" value="PPAT_bact"/>
    <property type="match status" value="1"/>
</dbReference>
<dbReference type="Gene3D" id="3.40.50.620">
    <property type="entry name" value="HUPs"/>
    <property type="match status" value="1"/>
</dbReference>
<accession>A0A0F9CTU8</accession>
<name>A0A0F9CTU8_9ZZZZ</name>
<dbReference type="GO" id="GO:0004595">
    <property type="term" value="F:pantetheine-phosphate adenylyltransferase activity"/>
    <property type="evidence" value="ECO:0007669"/>
    <property type="project" value="UniProtKB-EC"/>
</dbReference>
<evidence type="ECO:0000256" key="10">
    <source>
        <dbReference type="ARBA" id="ARBA00029346"/>
    </source>
</evidence>
<dbReference type="NCBIfam" id="TIGR01510">
    <property type="entry name" value="coaD_prev_kdtB"/>
    <property type="match status" value="1"/>
</dbReference>
<dbReference type="GO" id="GO:0005524">
    <property type="term" value="F:ATP binding"/>
    <property type="evidence" value="ECO:0007669"/>
    <property type="project" value="UniProtKB-KW"/>
</dbReference>
<comment type="catalytic activity">
    <reaction evidence="10">
        <text>(R)-4'-phosphopantetheine + ATP + H(+) = 3'-dephospho-CoA + diphosphate</text>
        <dbReference type="Rhea" id="RHEA:19801"/>
        <dbReference type="ChEBI" id="CHEBI:15378"/>
        <dbReference type="ChEBI" id="CHEBI:30616"/>
        <dbReference type="ChEBI" id="CHEBI:33019"/>
        <dbReference type="ChEBI" id="CHEBI:57328"/>
        <dbReference type="ChEBI" id="CHEBI:61723"/>
        <dbReference type="EC" id="2.7.7.3"/>
    </reaction>
</comment>
<evidence type="ECO:0000256" key="3">
    <source>
        <dbReference type="ARBA" id="ARBA00022490"/>
    </source>
</evidence>
<dbReference type="InterPro" id="IPR014729">
    <property type="entry name" value="Rossmann-like_a/b/a_fold"/>
</dbReference>
<dbReference type="PANTHER" id="PTHR21342:SF1">
    <property type="entry name" value="PHOSPHOPANTETHEINE ADENYLYLTRANSFERASE"/>
    <property type="match status" value="1"/>
</dbReference>
<dbReference type="InterPro" id="IPR004821">
    <property type="entry name" value="Cyt_trans-like"/>
</dbReference>
<keyword evidence="9" id="KW-0173">Coenzyme A biosynthesis</keyword>
<feature type="domain" description="Cytidyltransferase-like" evidence="11">
    <location>
        <begin position="5"/>
        <end position="133"/>
    </location>
</feature>
<proteinExistence type="inferred from homology"/>
<comment type="caution">
    <text evidence="12">The sequence shown here is derived from an EMBL/GenBank/DDBJ whole genome shotgun (WGS) entry which is preliminary data.</text>
</comment>
<keyword evidence="4" id="KW-0808">Transferase</keyword>
<gene>
    <name evidence="12" type="ORF">LCGC14_2283440</name>
</gene>
<evidence type="ECO:0000256" key="8">
    <source>
        <dbReference type="ARBA" id="ARBA00022842"/>
    </source>
</evidence>
<dbReference type="Pfam" id="PF01467">
    <property type="entry name" value="CTP_transf_like"/>
    <property type="match status" value="1"/>
</dbReference>
<organism evidence="12">
    <name type="scientific">marine sediment metagenome</name>
    <dbReference type="NCBI Taxonomy" id="412755"/>
    <lineage>
        <taxon>unclassified sequences</taxon>
        <taxon>metagenomes</taxon>
        <taxon>ecological metagenomes</taxon>
    </lineage>
</organism>
<evidence type="ECO:0000259" key="11">
    <source>
        <dbReference type="Pfam" id="PF01467"/>
    </source>
</evidence>
<dbReference type="CDD" id="cd02163">
    <property type="entry name" value="PPAT"/>
    <property type="match status" value="1"/>
</dbReference>
<evidence type="ECO:0000256" key="7">
    <source>
        <dbReference type="ARBA" id="ARBA00022840"/>
    </source>
</evidence>
<protein>
    <recommendedName>
        <fullName evidence="2">Phosphopantetheine adenylyltransferase</fullName>
        <ecNumber evidence="1">2.7.7.3</ecNumber>
    </recommendedName>
</protein>
<evidence type="ECO:0000256" key="5">
    <source>
        <dbReference type="ARBA" id="ARBA00022695"/>
    </source>
</evidence>
<evidence type="ECO:0000313" key="12">
    <source>
        <dbReference type="EMBL" id="KKL52639.1"/>
    </source>
</evidence>
<sequence length="161" mass="17504">MVAAVYPGRFDPVTLGHVDIAQRAATLFERGVGAVYDLPPEGCLFATEERVKLFADAVKHLGHVEVKPFSGLIVDFARKERAKALVRGIRAVTDFEAEFDMSLMNSKMAPEIESVYLMASLEHLFVSGHRIREVAALGYDVAELVPAAVAKALGEKFGGKT</sequence>
<dbReference type="EMBL" id="LAZR01031820">
    <property type="protein sequence ID" value="KKL52639.1"/>
    <property type="molecule type" value="Genomic_DNA"/>
</dbReference>
<keyword evidence="6" id="KW-0547">Nucleotide-binding</keyword>
<dbReference type="AlphaFoldDB" id="A0A0F9CTU8"/>
<dbReference type="NCBIfam" id="TIGR00125">
    <property type="entry name" value="cyt_tran_rel"/>
    <property type="match status" value="1"/>
</dbReference>
<evidence type="ECO:0000256" key="9">
    <source>
        <dbReference type="ARBA" id="ARBA00022993"/>
    </source>
</evidence>
<dbReference type="EC" id="2.7.7.3" evidence="1"/>
<dbReference type="PRINTS" id="PR01020">
    <property type="entry name" value="LPSBIOSNTHSS"/>
</dbReference>
<dbReference type="InterPro" id="IPR001980">
    <property type="entry name" value="PPAT"/>
</dbReference>
<evidence type="ECO:0000256" key="6">
    <source>
        <dbReference type="ARBA" id="ARBA00022741"/>
    </source>
</evidence>
<reference evidence="12" key="1">
    <citation type="journal article" date="2015" name="Nature">
        <title>Complex archaea that bridge the gap between prokaryotes and eukaryotes.</title>
        <authorList>
            <person name="Spang A."/>
            <person name="Saw J.H."/>
            <person name="Jorgensen S.L."/>
            <person name="Zaremba-Niedzwiedzka K."/>
            <person name="Martijn J."/>
            <person name="Lind A.E."/>
            <person name="van Eijk R."/>
            <person name="Schleper C."/>
            <person name="Guy L."/>
            <person name="Ettema T.J."/>
        </authorList>
    </citation>
    <scope>NUCLEOTIDE SEQUENCE</scope>
</reference>
<keyword evidence="7" id="KW-0067">ATP-binding</keyword>
<dbReference type="GO" id="GO:0015937">
    <property type="term" value="P:coenzyme A biosynthetic process"/>
    <property type="evidence" value="ECO:0007669"/>
    <property type="project" value="UniProtKB-KW"/>
</dbReference>
<keyword evidence="8" id="KW-0460">Magnesium</keyword>
<evidence type="ECO:0000256" key="4">
    <source>
        <dbReference type="ARBA" id="ARBA00022679"/>
    </source>
</evidence>
<dbReference type="PANTHER" id="PTHR21342">
    <property type="entry name" value="PHOSPHOPANTETHEINE ADENYLYLTRANSFERASE"/>
    <property type="match status" value="1"/>
</dbReference>